<keyword evidence="2" id="KW-1185">Reference proteome</keyword>
<feature type="non-terminal residue" evidence="1">
    <location>
        <position position="1"/>
    </location>
</feature>
<dbReference type="AlphaFoldDB" id="A0AA39C5Q2"/>
<comment type="caution">
    <text evidence="1">The sequence shown here is derived from an EMBL/GenBank/DDBJ whole genome shotgun (WGS) entry which is preliminary data.</text>
</comment>
<evidence type="ECO:0000313" key="1">
    <source>
        <dbReference type="EMBL" id="KAK0158089.1"/>
    </source>
</evidence>
<sequence length="131" mass="15207">RSDDIATTQDKIEKRTADLSTSLQPYMIVVSKTFTNISDFYICMDRVRYKVDSALSALDILFKIFHVLDARYPPAREHLWILMERVVYKFGNDCKKSTSYIESIMQQIRNLEAMSGNNLLVNSKLSFLIEI</sequence>
<organism evidence="1 2">
    <name type="scientific">Microctonus hyperodae</name>
    <name type="common">Parasitoid wasp</name>
    <dbReference type="NCBI Taxonomy" id="165561"/>
    <lineage>
        <taxon>Eukaryota</taxon>
        <taxon>Metazoa</taxon>
        <taxon>Ecdysozoa</taxon>
        <taxon>Arthropoda</taxon>
        <taxon>Hexapoda</taxon>
        <taxon>Insecta</taxon>
        <taxon>Pterygota</taxon>
        <taxon>Neoptera</taxon>
        <taxon>Endopterygota</taxon>
        <taxon>Hymenoptera</taxon>
        <taxon>Apocrita</taxon>
        <taxon>Ichneumonoidea</taxon>
        <taxon>Braconidae</taxon>
        <taxon>Euphorinae</taxon>
        <taxon>Microctonus</taxon>
    </lineage>
</organism>
<dbReference type="Proteomes" id="UP001168972">
    <property type="component" value="Unassembled WGS sequence"/>
</dbReference>
<proteinExistence type="predicted"/>
<gene>
    <name evidence="1" type="ORF">PV327_011134</name>
</gene>
<reference evidence="1" key="1">
    <citation type="journal article" date="2023" name="bioRxiv">
        <title>Scaffold-level genome assemblies of two parasitoid biocontrol wasps reveal the parthenogenesis mechanism and an associated novel virus.</title>
        <authorList>
            <person name="Inwood S."/>
            <person name="Skelly J."/>
            <person name="Guhlin J."/>
            <person name="Harrop T."/>
            <person name="Goldson S."/>
            <person name="Dearden P."/>
        </authorList>
    </citation>
    <scope>NUCLEOTIDE SEQUENCE</scope>
    <source>
        <strain evidence="1">Lincoln</strain>
        <tissue evidence="1">Whole body</tissue>
    </source>
</reference>
<reference evidence="1" key="2">
    <citation type="submission" date="2023-03" db="EMBL/GenBank/DDBJ databases">
        <authorList>
            <person name="Inwood S.N."/>
            <person name="Skelly J.G."/>
            <person name="Guhlin J."/>
            <person name="Harrop T.W.R."/>
            <person name="Goldson S.G."/>
            <person name="Dearden P.K."/>
        </authorList>
    </citation>
    <scope>NUCLEOTIDE SEQUENCE</scope>
    <source>
        <strain evidence="1">Lincoln</strain>
        <tissue evidence="1">Whole body</tissue>
    </source>
</reference>
<protein>
    <submittedName>
        <fullName evidence="1">Uncharacterized protein</fullName>
    </submittedName>
</protein>
<name>A0AA39C5Q2_MICHY</name>
<dbReference type="EMBL" id="JAQQBR010001945">
    <property type="protein sequence ID" value="KAK0158089.1"/>
    <property type="molecule type" value="Genomic_DNA"/>
</dbReference>
<accession>A0AA39C5Q2</accession>
<evidence type="ECO:0000313" key="2">
    <source>
        <dbReference type="Proteomes" id="UP001168972"/>
    </source>
</evidence>